<evidence type="ECO:0000259" key="1">
    <source>
        <dbReference type="Pfam" id="PF02581"/>
    </source>
</evidence>
<evidence type="ECO:0000313" key="3">
    <source>
        <dbReference type="Proteomes" id="UP000316624"/>
    </source>
</evidence>
<proteinExistence type="predicted"/>
<dbReference type="InterPro" id="IPR013785">
    <property type="entry name" value="Aldolase_TIM"/>
</dbReference>
<comment type="caution">
    <text evidence="2">The sequence shown here is derived from an EMBL/GenBank/DDBJ whole genome shotgun (WGS) entry which is preliminary data.</text>
</comment>
<protein>
    <submittedName>
        <fullName evidence="2">Thiamine-phosphate pyrophosphorylase</fullName>
    </submittedName>
</protein>
<feature type="domain" description="Thiamine phosphate synthase/TenI" evidence="1">
    <location>
        <begin position="15"/>
        <end position="181"/>
    </location>
</feature>
<dbReference type="AlphaFoldDB" id="A0A562K9E5"/>
<evidence type="ECO:0000313" key="2">
    <source>
        <dbReference type="EMBL" id="TWH91835.1"/>
    </source>
</evidence>
<dbReference type="InterPro" id="IPR022998">
    <property type="entry name" value="ThiamineP_synth_TenI"/>
</dbReference>
<keyword evidence="3" id="KW-1185">Reference proteome</keyword>
<dbReference type="SUPFAM" id="SSF51391">
    <property type="entry name" value="Thiamin phosphate synthase"/>
    <property type="match status" value="1"/>
</dbReference>
<dbReference type="EMBL" id="VLKK01000012">
    <property type="protein sequence ID" value="TWH91835.1"/>
    <property type="molecule type" value="Genomic_DNA"/>
</dbReference>
<dbReference type="Pfam" id="PF02581">
    <property type="entry name" value="TMP-TENI"/>
    <property type="match status" value="1"/>
</dbReference>
<sequence length="185" mass="20148">MEHRHRKKPPTIWLMTDERVDGALQLAAAARLPRGGGGIVFRHYRTAPDERRALFARFRAIARRRRLLLMLGGDAREAAGWGADGWHGGDHRRGSKPMLHSAPAHGAVEIRAAGRGKADMLFLSPLFPTRSHPGGRALGRVRFAMLARRAGVPVMALGGVEARHRRGLRALGAAGWAAIDGLMRG</sequence>
<gene>
    <name evidence="2" type="ORF">IQ35_02981</name>
</gene>
<organism evidence="2 3">
    <name type="scientific">Sphingobium wenxiniae (strain DSM 21828 / CGMCC 1.7748 / JZ-1)</name>
    <dbReference type="NCBI Taxonomy" id="595605"/>
    <lineage>
        <taxon>Bacteria</taxon>
        <taxon>Pseudomonadati</taxon>
        <taxon>Pseudomonadota</taxon>
        <taxon>Alphaproteobacteria</taxon>
        <taxon>Sphingomonadales</taxon>
        <taxon>Sphingomonadaceae</taxon>
        <taxon>Sphingobium</taxon>
    </lineage>
</organism>
<name>A0A562K9E5_SPHWJ</name>
<dbReference type="InterPro" id="IPR036206">
    <property type="entry name" value="ThiamineP_synth_sf"/>
</dbReference>
<dbReference type="Gene3D" id="3.20.20.70">
    <property type="entry name" value="Aldolase class I"/>
    <property type="match status" value="1"/>
</dbReference>
<dbReference type="RefSeq" id="WP_021245541.1">
    <property type="nucleotide sequence ID" value="NZ_JACIIY010000013.1"/>
</dbReference>
<accession>A0A562K9E5</accession>
<dbReference type="GO" id="GO:0009228">
    <property type="term" value="P:thiamine biosynthetic process"/>
    <property type="evidence" value="ECO:0007669"/>
    <property type="project" value="UniProtKB-KW"/>
</dbReference>
<reference evidence="2 3" key="1">
    <citation type="journal article" date="2015" name="Stand. Genomic Sci.">
        <title>Genomic Encyclopedia of Bacterial and Archaeal Type Strains, Phase III: the genomes of soil and plant-associated and newly described type strains.</title>
        <authorList>
            <person name="Whitman W.B."/>
            <person name="Woyke T."/>
            <person name="Klenk H.P."/>
            <person name="Zhou Y."/>
            <person name="Lilburn T.G."/>
            <person name="Beck B.J."/>
            <person name="De Vos P."/>
            <person name="Vandamme P."/>
            <person name="Eisen J.A."/>
            <person name="Garrity G."/>
            <person name="Hugenholtz P."/>
            <person name="Kyrpides N.C."/>
        </authorList>
    </citation>
    <scope>NUCLEOTIDE SEQUENCE [LARGE SCALE GENOMIC DNA]</scope>
    <source>
        <strain evidence="2 3">CGMCC 1.7748</strain>
    </source>
</reference>
<dbReference type="Proteomes" id="UP000316624">
    <property type="component" value="Unassembled WGS sequence"/>
</dbReference>